<comment type="caution">
    <text evidence="1">The sequence shown here is derived from an EMBL/GenBank/DDBJ whole genome shotgun (WGS) entry which is preliminary data.</text>
</comment>
<name>A0A922MUG7_SPOEX</name>
<organism evidence="1 2">
    <name type="scientific">Spodoptera exigua</name>
    <name type="common">Beet armyworm</name>
    <name type="synonym">Noctua fulgens</name>
    <dbReference type="NCBI Taxonomy" id="7107"/>
    <lineage>
        <taxon>Eukaryota</taxon>
        <taxon>Metazoa</taxon>
        <taxon>Ecdysozoa</taxon>
        <taxon>Arthropoda</taxon>
        <taxon>Hexapoda</taxon>
        <taxon>Insecta</taxon>
        <taxon>Pterygota</taxon>
        <taxon>Neoptera</taxon>
        <taxon>Endopterygota</taxon>
        <taxon>Lepidoptera</taxon>
        <taxon>Glossata</taxon>
        <taxon>Ditrysia</taxon>
        <taxon>Noctuoidea</taxon>
        <taxon>Noctuidae</taxon>
        <taxon>Amphipyrinae</taxon>
        <taxon>Spodoptera</taxon>
    </lineage>
</organism>
<proteinExistence type="predicted"/>
<sequence length="109" mass="12347">MGFLEERDLCECFDRLKKKKPGVFESKVFIVSGDVLELGLGIMRTIHTKPDIICDFIPVDVCAKNIIAGAWIRGTKPYPCEFTQSTDEYVGFIGDMVESAERARQWRLG</sequence>
<dbReference type="Proteomes" id="UP000814243">
    <property type="component" value="Unassembled WGS sequence"/>
</dbReference>
<evidence type="ECO:0000313" key="2">
    <source>
        <dbReference type="Proteomes" id="UP000814243"/>
    </source>
</evidence>
<accession>A0A922MUG7</accession>
<reference evidence="1" key="1">
    <citation type="journal article" date="2021" name="G3 (Bethesda)">
        <title>Genome and transcriptome analysis of the beet armyworm Spodoptera exigua reveals targets for pest control. .</title>
        <authorList>
            <person name="Simon S."/>
            <person name="Breeschoten T."/>
            <person name="Jansen H.J."/>
            <person name="Dirks R.P."/>
            <person name="Schranz M.E."/>
            <person name="Ros V.I.D."/>
        </authorList>
    </citation>
    <scope>NUCLEOTIDE SEQUENCE</scope>
    <source>
        <strain evidence="1">TB_SE_WUR_2020</strain>
    </source>
</reference>
<dbReference type="AlphaFoldDB" id="A0A922MUG7"/>
<protein>
    <submittedName>
        <fullName evidence="1">Uncharacterized protein</fullName>
    </submittedName>
</protein>
<gene>
    <name evidence="1" type="ORF">HF086_011009</name>
</gene>
<evidence type="ECO:0000313" key="1">
    <source>
        <dbReference type="EMBL" id="KAH9642652.1"/>
    </source>
</evidence>
<dbReference type="EMBL" id="JACEFF010000182">
    <property type="protein sequence ID" value="KAH9642652.1"/>
    <property type="molecule type" value="Genomic_DNA"/>
</dbReference>